<dbReference type="EMBL" id="UGSO01000001">
    <property type="protein sequence ID" value="SUB17661.1"/>
    <property type="molecule type" value="Genomic_DNA"/>
</dbReference>
<accession>A0A379AIL8</accession>
<gene>
    <name evidence="1" type="primary">iaaA_1</name>
    <name evidence="1" type="ORF">NCTC9381_03591</name>
</gene>
<keyword evidence="2" id="KW-1185">Reference proteome</keyword>
<dbReference type="Proteomes" id="UP000254640">
    <property type="component" value="Unassembled WGS sequence"/>
</dbReference>
<dbReference type="GO" id="GO:0008798">
    <property type="term" value="F:beta-aspartyl-peptidase activity"/>
    <property type="evidence" value="ECO:0007669"/>
    <property type="project" value="UniProtKB-EC"/>
</dbReference>
<keyword evidence="1" id="KW-0378">Hydrolase</keyword>
<protein>
    <submittedName>
        <fullName evidence="1">Isoaspartyl peptidase</fullName>
        <ecNumber evidence="1">3.4.19.5</ecNumber>
    </submittedName>
</protein>
<dbReference type="InterPro" id="IPR000246">
    <property type="entry name" value="Peptidase_T2"/>
</dbReference>
<evidence type="ECO:0000313" key="1">
    <source>
        <dbReference type="EMBL" id="SUB17661.1"/>
    </source>
</evidence>
<proteinExistence type="predicted"/>
<reference evidence="1 2" key="1">
    <citation type="submission" date="2018-06" db="EMBL/GenBank/DDBJ databases">
        <authorList>
            <consortium name="Pathogen Informatics"/>
            <person name="Doyle S."/>
        </authorList>
    </citation>
    <scope>NUCLEOTIDE SEQUENCE [LARGE SCALE GENOMIC DNA]</scope>
    <source>
        <strain evidence="1 2">NCTC9381</strain>
    </source>
</reference>
<name>A0A379AIL8_ENTAG</name>
<organism evidence="1 2">
    <name type="scientific">Enterobacter agglomerans</name>
    <name type="common">Erwinia herbicola</name>
    <name type="synonym">Pantoea agglomerans</name>
    <dbReference type="NCBI Taxonomy" id="549"/>
    <lineage>
        <taxon>Bacteria</taxon>
        <taxon>Pseudomonadati</taxon>
        <taxon>Pseudomonadota</taxon>
        <taxon>Gammaproteobacteria</taxon>
        <taxon>Enterobacterales</taxon>
        <taxon>Erwiniaceae</taxon>
        <taxon>Pantoea</taxon>
        <taxon>Pantoea agglomerans group</taxon>
    </lineage>
</organism>
<dbReference type="EC" id="3.4.19.5" evidence="1"/>
<sequence length="53" mass="5667">MLFMTVCWSWGGSGGLIAVDRAGNVALPFNSEGMYRGVARVGEVADVAIYRES</sequence>
<dbReference type="AlphaFoldDB" id="A0A379AIL8"/>
<dbReference type="Gene3D" id="3.60.20.30">
    <property type="entry name" value="(Glycosyl)asparaginase"/>
    <property type="match status" value="1"/>
</dbReference>
<dbReference type="Pfam" id="PF01112">
    <property type="entry name" value="Asparaginase_2"/>
    <property type="match status" value="1"/>
</dbReference>
<evidence type="ECO:0000313" key="2">
    <source>
        <dbReference type="Proteomes" id="UP000254640"/>
    </source>
</evidence>